<dbReference type="Gene3D" id="3.40.1360.10">
    <property type="match status" value="1"/>
</dbReference>
<evidence type="ECO:0000256" key="11">
    <source>
        <dbReference type="ARBA" id="ARBA00023163"/>
    </source>
</evidence>
<dbReference type="PANTHER" id="PTHR30313:SF2">
    <property type="entry name" value="DNA PRIMASE"/>
    <property type="match status" value="1"/>
</dbReference>
<reference evidence="17 18" key="1">
    <citation type="journal article" date="2023" name="ISME J.">
        <title>Cultivation and genomic characterization of novel and ubiquitous marine nitrite-oxidizing bacteria from the Nitrospirales.</title>
        <authorList>
            <person name="Mueller A.J."/>
            <person name="Daebeler A."/>
            <person name="Herbold C.W."/>
            <person name="Kirkegaard R.H."/>
            <person name="Daims H."/>
        </authorList>
    </citation>
    <scope>NUCLEOTIDE SEQUENCE [LARGE SCALE GENOMIC DNA]</scope>
    <source>
        <strain evidence="17 18">EB</strain>
    </source>
</reference>
<evidence type="ECO:0000256" key="6">
    <source>
        <dbReference type="ARBA" id="ARBA00022723"/>
    </source>
</evidence>
<evidence type="ECO:0000256" key="1">
    <source>
        <dbReference type="ARBA" id="ARBA00022478"/>
    </source>
</evidence>
<keyword evidence="2 12" id="KW-0639">Primosome</keyword>
<keyword evidence="1 12" id="KW-0240">DNA-directed RNA polymerase</keyword>
<evidence type="ECO:0000256" key="8">
    <source>
        <dbReference type="ARBA" id="ARBA00022833"/>
    </source>
</evidence>
<evidence type="ECO:0000256" key="4">
    <source>
        <dbReference type="ARBA" id="ARBA00022695"/>
    </source>
</evidence>
<dbReference type="InterPro" id="IPR006295">
    <property type="entry name" value="DNA_primase_DnaG"/>
</dbReference>
<evidence type="ECO:0000256" key="7">
    <source>
        <dbReference type="ARBA" id="ARBA00022771"/>
    </source>
</evidence>
<feature type="region of interest" description="Disordered" evidence="15">
    <location>
        <begin position="446"/>
        <end position="472"/>
    </location>
</feature>
<dbReference type="Gene3D" id="3.90.980.10">
    <property type="entry name" value="DNA primase, catalytic core, N-terminal domain"/>
    <property type="match status" value="1"/>
</dbReference>
<dbReference type="InterPro" id="IPR002694">
    <property type="entry name" value="Znf_CHC2"/>
</dbReference>
<dbReference type="PANTHER" id="PTHR30313">
    <property type="entry name" value="DNA PRIMASE"/>
    <property type="match status" value="1"/>
</dbReference>
<keyword evidence="4 12" id="KW-0548">Nucleotidyltransferase</keyword>
<keyword evidence="18" id="KW-1185">Reference proteome</keyword>
<dbReference type="Gene3D" id="1.10.860.10">
    <property type="entry name" value="DNAb Helicase, Chain A"/>
    <property type="match status" value="1"/>
</dbReference>
<evidence type="ECO:0000256" key="3">
    <source>
        <dbReference type="ARBA" id="ARBA00022679"/>
    </source>
</evidence>
<keyword evidence="3 12" id="KW-0808">Transferase</keyword>
<evidence type="ECO:0000313" key="17">
    <source>
        <dbReference type="EMBL" id="MDT7043431.1"/>
    </source>
</evidence>
<comment type="subunit">
    <text evidence="12">Monomer. Interacts with DnaB.</text>
</comment>
<dbReference type="InterPro" id="IPR019475">
    <property type="entry name" value="DNA_primase_DnaB-bd"/>
</dbReference>
<evidence type="ECO:0000259" key="16">
    <source>
        <dbReference type="PROSITE" id="PS50880"/>
    </source>
</evidence>
<evidence type="ECO:0000256" key="14">
    <source>
        <dbReference type="SAM" id="Coils"/>
    </source>
</evidence>
<sequence>MATDRGGIPPTTLQQIRDTVDIVDVVSRYVTLSKVGQNHRGLCPFHNEKTPSFNVNPGKQMFYCFGCGTGGDVFSFLMNRERFSFVEAVNELAQQAGIELPTTSIQRTSGFDRDQRKTLEHLHRLAHAWFQQNLHESTQGQGALTYLQDRGLALDTVKDFGVGYALPSWDGLLHYLCKNGAKAADLLQAGLVVAKQPSTSGESKRDGYYDRFRSRVMVPIMDLRGNVIAFGGRILEEGTPKYLNSPETPLFNKGRNLFGMDRAREAASQLNNLLIVEGYFDVMVLHQHGIRHAVAPLGTALTAEHVSLLRRFVKNVVLMFDGDAAGLGATLRTMDVFINTGVTVKVVRLPAGEDPDSYVRAHGGDQVLALQQQARPLVEFAVEQCLEGATKASVEERTRRVDDVLRILAKVSHPIEKEEYFKQVAERLGISQSLLMQRSPVLLARQVSRDSRQQSSPNLPARGRVQDQKGSREERDLVTLLIQGMIEPDQILALRPEDFLNPEYRRLVTMSLAHVNQDGVFDSEALLAEAAMNQDFSALVAQLSVSEQHFDDCRDYVKGCLNVLERRRLKTTLDELIARLRIAEREHHVEQIAEINAEIDSLREQKAGLAISPQA</sequence>
<dbReference type="Pfam" id="PF01807">
    <property type="entry name" value="Zn_ribbon_DnaG"/>
    <property type="match status" value="1"/>
</dbReference>
<dbReference type="InterPro" id="IPR034151">
    <property type="entry name" value="TOPRIM_DnaG_bac"/>
</dbReference>
<organism evidence="17 18">
    <name type="scientific">Candidatus Nitronereus thalassa</name>
    <dbReference type="NCBI Taxonomy" id="3020898"/>
    <lineage>
        <taxon>Bacteria</taxon>
        <taxon>Pseudomonadati</taxon>
        <taxon>Nitrospirota</taxon>
        <taxon>Nitrospiria</taxon>
        <taxon>Nitrospirales</taxon>
        <taxon>Nitrospiraceae</taxon>
        <taxon>Candidatus Nitronereus</taxon>
    </lineage>
</organism>
<dbReference type="NCBIfam" id="TIGR01391">
    <property type="entry name" value="dnaG"/>
    <property type="match status" value="1"/>
</dbReference>
<keyword evidence="10 12" id="KW-0238">DNA-binding</keyword>
<feature type="zinc finger region" description="CHC2-type" evidence="12">
    <location>
        <begin position="43"/>
        <end position="67"/>
    </location>
</feature>
<protein>
    <recommendedName>
        <fullName evidence="12 13">DNA primase</fullName>
        <ecNumber evidence="12">2.7.7.101</ecNumber>
    </recommendedName>
</protein>
<dbReference type="InterPro" id="IPR006171">
    <property type="entry name" value="TOPRIM_dom"/>
</dbReference>
<gene>
    <name evidence="12 17" type="primary">dnaG</name>
    <name evidence="17" type="ORF">PPG34_13805</name>
</gene>
<feature type="coiled-coil region" evidence="14">
    <location>
        <begin position="566"/>
        <end position="612"/>
    </location>
</feature>
<dbReference type="PIRSF" id="PIRSF002811">
    <property type="entry name" value="DnaG"/>
    <property type="match status" value="1"/>
</dbReference>
<comment type="cofactor">
    <cofactor evidence="12 13">
        <name>Zn(2+)</name>
        <dbReference type="ChEBI" id="CHEBI:29105"/>
    </cofactor>
    <text evidence="12 13">Binds 1 zinc ion per monomer.</text>
</comment>
<dbReference type="SMART" id="SM00493">
    <property type="entry name" value="TOPRIM"/>
    <property type="match status" value="1"/>
</dbReference>
<dbReference type="RefSeq" id="WP_313833998.1">
    <property type="nucleotide sequence ID" value="NZ_JAQOUE010000001.1"/>
</dbReference>
<evidence type="ECO:0000256" key="10">
    <source>
        <dbReference type="ARBA" id="ARBA00023125"/>
    </source>
</evidence>
<dbReference type="PROSITE" id="PS50880">
    <property type="entry name" value="TOPRIM"/>
    <property type="match status" value="1"/>
</dbReference>
<dbReference type="InterPro" id="IPR050219">
    <property type="entry name" value="DnaG_primase"/>
</dbReference>
<dbReference type="EC" id="2.7.7.101" evidence="12"/>
<accession>A0ABU3KAH8</accession>
<dbReference type="InterPro" id="IPR016136">
    <property type="entry name" value="DNA_helicase_N/primase_C"/>
</dbReference>
<evidence type="ECO:0000256" key="9">
    <source>
        <dbReference type="ARBA" id="ARBA00022842"/>
    </source>
</evidence>
<dbReference type="InterPro" id="IPR037068">
    <property type="entry name" value="DNA_primase_core_N_sf"/>
</dbReference>
<dbReference type="Proteomes" id="UP001250932">
    <property type="component" value="Unassembled WGS sequence"/>
</dbReference>
<dbReference type="SUPFAM" id="SSF57783">
    <property type="entry name" value="Zinc beta-ribbon"/>
    <property type="match status" value="1"/>
</dbReference>
<keyword evidence="6 12" id="KW-0479">Metal-binding</keyword>
<keyword evidence="7 12" id="KW-0863">Zinc-finger</keyword>
<dbReference type="SMART" id="SM00400">
    <property type="entry name" value="ZnF_CHCC"/>
    <property type="match status" value="1"/>
</dbReference>
<keyword evidence="8 12" id="KW-0862">Zinc</keyword>
<evidence type="ECO:0000256" key="13">
    <source>
        <dbReference type="PIRNR" id="PIRNR002811"/>
    </source>
</evidence>
<name>A0ABU3KAH8_9BACT</name>
<dbReference type="CDD" id="cd03364">
    <property type="entry name" value="TOPRIM_DnaG_primases"/>
    <property type="match status" value="1"/>
</dbReference>
<evidence type="ECO:0000256" key="15">
    <source>
        <dbReference type="SAM" id="MobiDB-lite"/>
    </source>
</evidence>
<dbReference type="InterPro" id="IPR030846">
    <property type="entry name" value="DnaG_bac"/>
</dbReference>
<keyword evidence="5 12" id="KW-0235">DNA replication</keyword>
<comment type="function">
    <text evidence="12 13">RNA polymerase that catalyzes the synthesis of short RNA molecules used as primers for DNA polymerase during DNA replication.</text>
</comment>
<evidence type="ECO:0000256" key="5">
    <source>
        <dbReference type="ARBA" id="ARBA00022705"/>
    </source>
</evidence>
<dbReference type="EMBL" id="JAQOUE010000001">
    <property type="protein sequence ID" value="MDT7043431.1"/>
    <property type="molecule type" value="Genomic_DNA"/>
</dbReference>
<dbReference type="Pfam" id="PF08275">
    <property type="entry name" value="DNAG_N"/>
    <property type="match status" value="1"/>
</dbReference>
<keyword evidence="9" id="KW-0460">Magnesium</keyword>
<dbReference type="Pfam" id="PF10410">
    <property type="entry name" value="DnaB_bind"/>
    <property type="match status" value="1"/>
</dbReference>
<keyword evidence="14" id="KW-0175">Coiled coil</keyword>
<dbReference type="HAMAP" id="MF_00974">
    <property type="entry name" value="DNA_primase_DnaG"/>
    <property type="match status" value="1"/>
</dbReference>
<dbReference type="InterPro" id="IPR013264">
    <property type="entry name" value="DNAG_N"/>
</dbReference>
<evidence type="ECO:0000256" key="2">
    <source>
        <dbReference type="ARBA" id="ARBA00022515"/>
    </source>
</evidence>
<dbReference type="SUPFAM" id="SSF56731">
    <property type="entry name" value="DNA primase core"/>
    <property type="match status" value="1"/>
</dbReference>
<proteinExistence type="inferred from homology"/>
<feature type="domain" description="Toprim" evidence="16">
    <location>
        <begin position="271"/>
        <end position="352"/>
    </location>
</feature>
<comment type="domain">
    <text evidence="12">Contains an N-terminal zinc-binding domain, a central core domain that contains the primase activity, and a C-terminal DnaB-binding domain.</text>
</comment>
<comment type="similarity">
    <text evidence="12 13">Belongs to the DnaG primase family.</text>
</comment>
<comment type="caution">
    <text evidence="17">The sequence shown here is derived from an EMBL/GenBank/DDBJ whole genome shotgun (WGS) entry which is preliminary data.</text>
</comment>
<evidence type="ECO:0000256" key="12">
    <source>
        <dbReference type="HAMAP-Rule" id="MF_00974"/>
    </source>
</evidence>
<keyword evidence="11 12" id="KW-0804">Transcription</keyword>
<dbReference type="Pfam" id="PF13155">
    <property type="entry name" value="Toprim_2"/>
    <property type="match status" value="1"/>
</dbReference>
<comment type="catalytic activity">
    <reaction evidence="12">
        <text>ssDNA + n NTP = ssDNA/pppN(pN)n-1 hybrid + (n-1) diphosphate.</text>
        <dbReference type="EC" id="2.7.7.101"/>
    </reaction>
</comment>
<evidence type="ECO:0000313" key="18">
    <source>
        <dbReference type="Proteomes" id="UP001250932"/>
    </source>
</evidence>
<dbReference type="InterPro" id="IPR036977">
    <property type="entry name" value="DNA_primase_Znf_CHC2"/>
</dbReference>
<dbReference type="Gene3D" id="3.90.580.10">
    <property type="entry name" value="Zinc finger, CHC2-type domain"/>
    <property type="match status" value="1"/>
</dbReference>